<feature type="transmembrane region" description="Helical" evidence="1">
    <location>
        <begin position="412"/>
        <end position="432"/>
    </location>
</feature>
<reference evidence="2 3" key="1">
    <citation type="submission" date="2020-12" db="EMBL/GenBank/DDBJ databases">
        <title>FDA dAtabase for Regulatory Grade micrObial Sequences (FDA-ARGOS): Supporting development and validation of Infectious Disease Dx tests.</title>
        <authorList>
            <person name="Sproer C."/>
            <person name="Gronow S."/>
            <person name="Severitt S."/>
            <person name="Schroder I."/>
            <person name="Tallon L."/>
            <person name="Sadzewicz L."/>
            <person name="Zhao X."/>
            <person name="Boylan J."/>
            <person name="Ott S."/>
            <person name="Bowen H."/>
            <person name="Vavikolanu K."/>
            <person name="Mehta A."/>
            <person name="Aluvathingal J."/>
            <person name="Nadendla S."/>
            <person name="Lowell S."/>
            <person name="Myers T."/>
            <person name="Yan Y."/>
            <person name="Sichtig H."/>
        </authorList>
    </citation>
    <scope>NUCLEOTIDE SEQUENCE [LARGE SCALE GENOMIC DNA]</scope>
    <source>
        <strain evidence="2 3">FDAARGOS_1053</strain>
    </source>
</reference>
<organism evidence="2 3">
    <name type="scientific">Corynebacterium glucuronolyticum</name>
    <dbReference type="NCBI Taxonomy" id="39791"/>
    <lineage>
        <taxon>Bacteria</taxon>
        <taxon>Bacillati</taxon>
        <taxon>Actinomycetota</taxon>
        <taxon>Actinomycetes</taxon>
        <taxon>Mycobacteriales</taxon>
        <taxon>Corynebacteriaceae</taxon>
        <taxon>Corynebacterium</taxon>
    </lineage>
</organism>
<dbReference type="GO" id="GO:0016020">
    <property type="term" value="C:membrane"/>
    <property type="evidence" value="ECO:0007669"/>
    <property type="project" value="InterPro"/>
</dbReference>
<name>A0A7T4JV19_9CORY</name>
<gene>
    <name evidence="2" type="ORF">I6I10_00375</name>
</gene>
<feature type="transmembrane region" description="Helical" evidence="1">
    <location>
        <begin position="67"/>
        <end position="87"/>
    </location>
</feature>
<dbReference type="InterPro" id="IPR004445">
    <property type="entry name" value="GltS"/>
</dbReference>
<feature type="transmembrane region" description="Helical" evidence="1">
    <location>
        <begin position="99"/>
        <end position="122"/>
    </location>
</feature>
<keyword evidence="1" id="KW-0472">Membrane</keyword>
<feature type="transmembrane region" description="Helical" evidence="1">
    <location>
        <begin position="6"/>
        <end position="26"/>
    </location>
</feature>
<keyword evidence="1" id="KW-0812">Transmembrane</keyword>
<feature type="transmembrane region" description="Helical" evidence="1">
    <location>
        <begin position="166"/>
        <end position="189"/>
    </location>
</feature>
<dbReference type="RefSeq" id="WP_005390524.1">
    <property type="nucleotide sequence ID" value="NZ_CP066007.1"/>
</dbReference>
<feature type="transmembrane region" description="Helical" evidence="1">
    <location>
        <begin position="324"/>
        <end position="343"/>
    </location>
</feature>
<dbReference type="GeneID" id="92759242"/>
<proteinExistence type="predicted"/>
<dbReference type="AlphaFoldDB" id="A0A7T4JV19"/>
<dbReference type="Proteomes" id="UP000596145">
    <property type="component" value="Chromosome"/>
</dbReference>
<feature type="transmembrane region" description="Helical" evidence="1">
    <location>
        <begin position="355"/>
        <end position="376"/>
    </location>
</feature>
<dbReference type="Pfam" id="PF03616">
    <property type="entry name" value="Glt_symporter"/>
    <property type="match status" value="1"/>
</dbReference>
<dbReference type="PANTHER" id="PTHR36178:SF1">
    <property type="entry name" value="SODIUM_GLUTAMATE SYMPORTER"/>
    <property type="match status" value="1"/>
</dbReference>
<sequence length="448" mass="48426">MSAEEFTPFTLLWDVGWISLLMVIGNTLRRRVGIFQRLLMPASITGGILALILGPEVLGWIPFSNSMGTYTTLLIAFVFASMAYSMELGGGVAKNARNMWAYSTSMFLGQWGLFIILGRYVLDPIFHTGEWFGMMLPVGFVGGFGTAAAVGSALQDAGAPDAASLGFTAATVGTIAAIVGGMIFSAWGIRTGRTSAIPQRLPWDLRSGYIENLEDRPAVGHATTNPSAIEPITLHISVVTLTVLAADVVVNFLKDIFPTVSIPLFAMSFVMGLAGRLFLKAVRHPYFLDKDLIAANSGAATDYLIAFGVASIAPSVVAAYWQPLLIMFVLGVIYCFLVFRFQAPQYFGDRWLERGLFTWGWATAAVATGIALLKIVDPKLKSGTLNEYGVAYVGFAPFEIGMTLLAPMSFAFGWMAGLGWASVLIGIVVGFLPKILHWEYVPPVINRE</sequence>
<feature type="transmembrane region" description="Helical" evidence="1">
    <location>
        <begin position="260"/>
        <end position="279"/>
    </location>
</feature>
<evidence type="ECO:0000313" key="3">
    <source>
        <dbReference type="Proteomes" id="UP000596145"/>
    </source>
</evidence>
<evidence type="ECO:0000256" key="1">
    <source>
        <dbReference type="SAM" id="Phobius"/>
    </source>
</evidence>
<protein>
    <submittedName>
        <fullName evidence="2">Sodium:glutamate symporter</fullName>
    </submittedName>
</protein>
<accession>A0A7T4JV19</accession>
<dbReference type="EMBL" id="CP066007">
    <property type="protein sequence ID" value="QQB46454.1"/>
    <property type="molecule type" value="Genomic_DNA"/>
</dbReference>
<dbReference type="PANTHER" id="PTHR36178">
    <property type="entry name" value="SLR0625 PROTEIN"/>
    <property type="match status" value="1"/>
</dbReference>
<feature type="transmembrane region" description="Helical" evidence="1">
    <location>
        <begin position="299"/>
        <end position="317"/>
    </location>
</feature>
<dbReference type="OrthoDB" id="9801557at2"/>
<feature type="transmembrane region" description="Helical" evidence="1">
    <location>
        <begin position="38"/>
        <end position="61"/>
    </location>
</feature>
<dbReference type="GO" id="GO:0015501">
    <property type="term" value="F:glutamate:sodium symporter activity"/>
    <property type="evidence" value="ECO:0007669"/>
    <property type="project" value="InterPro"/>
</dbReference>
<dbReference type="GO" id="GO:0015813">
    <property type="term" value="P:L-glutamate transmembrane transport"/>
    <property type="evidence" value="ECO:0007669"/>
    <property type="project" value="InterPro"/>
</dbReference>
<keyword evidence="1" id="KW-1133">Transmembrane helix</keyword>
<feature type="transmembrane region" description="Helical" evidence="1">
    <location>
        <begin position="134"/>
        <end position="154"/>
    </location>
</feature>
<evidence type="ECO:0000313" key="2">
    <source>
        <dbReference type="EMBL" id="QQB46454.1"/>
    </source>
</evidence>